<evidence type="ECO:0000256" key="1">
    <source>
        <dbReference type="ARBA" id="ARBA00006720"/>
    </source>
</evidence>
<dbReference type="Pfam" id="PF02953">
    <property type="entry name" value="zf-Tim10_DDP"/>
    <property type="match status" value="1"/>
</dbReference>
<dbReference type="STRING" id="650164.K5V5H0"/>
<keyword evidence="2 5" id="KW-0472">Membrane</keyword>
<dbReference type="RefSeq" id="XP_007393227.1">
    <property type="nucleotide sequence ID" value="XM_007393165.1"/>
</dbReference>
<evidence type="ECO:0000313" key="8">
    <source>
        <dbReference type="Proteomes" id="UP000008370"/>
    </source>
</evidence>
<gene>
    <name evidence="7" type="ORF">PHACADRAFT_193022</name>
</gene>
<evidence type="ECO:0000256" key="3">
    <source>
        <dbReference type="ARBA" id="ARBA00022927"/>
    </source>
</evidence>
<comment type="subunit">
    <text evidence="5">Heterohexamer.</text>
</comment>
<dbReference type="InterPro" id="IPR004217">
    <property type="entry name" value="Tim10-like"/>
</dbReference>
<keyword evidence="5" id="KW-0496">Mitochondrion</keyword>
<evidence type="ECO:0000256" key="2">
    <source>
        <dbReference type="ARBA" id="ARBA00022792"/>
    </source>
</evidence>
<keyword evidence="5" id="KW-0813">Transport</keyword>
<comment type="similarity">
    <text evidence="1 5">Belongs to the small Tim family.</text>
</comment>
<comment type="subcellular location">
    <subcellularLocation>
        <location evidence="5">Mitochondrion inner membrane</location>
        <topology evidence="5">Peripheral membrane protein</topology>
        <orientation evidence="5">Intermembrane side</orientation>
    </subcellularLocation>
</comment>
<name>K5V5H0_PHACS</name>
<evidence type="ECO:0000313" key="7">
    <source>
        <dbReference type="EMBL" id="EKM57886.1"/>
    </source>
</evidence>
<dbReference type="Proteomes" id="UP000008370">
    <property type="component" value="Unassembled WGS sequence"/>
</dbReference>
<dbReference type="GO" id="GO:0015031">
    <property type="term" value="P:protein transport"/>
    <property type="evidence" value="ECO:0007669"/>
    <property type="project" value="UniProtKB-KW"/>
</dbReference>
<keyword evidence="5" id="KW-1015">Disulfide bond</keyword>
<dbReference type="KEGG" id="pco:PHACADRAFT_193022"/>
<dbReference type="GeneID" id="18910885"/>
<comment type="function">
    <text evidence="5">Mitochondrial intermembrane chaperone that participates in the import and insertion of some multi-pass transmembrane proteins into the mitochondrial inner membrane. Also required for the transfer of beta-barrel precursors from the TOM complex to the sorting and assembly machinery (SAM complex) of the outer membrane. Acts as a chaperone-like protein that protects the hydrophobic precursors from aggregation and guide them through the mitochondrial intermembrane space.</text>
</comment>
<sequence>MSFFGSSASAAPPQEMAARKEAFIQSIRGEMALANAQELMSKVGEKCFQKCVTKPGTSLSSSEEVRFTHVSTPQILF</sequence>
<evidence type="ECO:0000259" key="6">
    <source>
        <dbReference type="Pfam" id="PF02953"/>
    </source>
</evidence>
<organism evidence="7 8">
    <name type="scientific">Phanerochaete carnosa (strain HHB-10118-sp)</name>
    <name type="common">White-rot fungus</name>
    <name type="synonym">Peniophora carnosa</name>
    <dbReference type="NCBI Taxonomy" id="650164"/>
    <lineage>
        <taxon>Eukaryota</taxon>
        <taxon>Fungi</taxon>
        <taxon>Dikarya</taxon>
        <taxon>Basidiomycota</taxon>
        <taxon>Agaricomycotina</taxon>
        <taxon>Agaricomycetes</taxon>
        <taxon>Polyporales</taxon>
        <taxon>Phanerochaetaceae</taxon>
        <taxon>Phanerochaete</taxon>
    </lineage>
</organism>
<keyword evidence="4 5" id="KW-0811">Translocation</keyword>
<accession>K5V5H0</accession>
<dbReference type="Gene3D" id="1.10.287.810">
    <property type="entry name" value="Mitochondrial import inner membrane translocase subunit tim13 like domains"/>
    <property type="match status" value="1"/>
</dbReference>
<dbReference type="AlphaFoldDB" id="K5V5H0"/>
<keyword evidence="3 5" id="KW-0653">Protein transport</keyword>
<protein>
    <recommendedName>
        <fullName evidence="5">Mitochondrial import inner membrane translocase subunit</fullName>
    </recommendedName>
</protein>
<proteinExistence type="inferred from homology"/>
<feature type="domain" description="Tim10-like" evidence="6">
    <location>
        <begin position="26"/>
        <end position="65"/>
    </location>
</feature>
<dbReference type="OrthoDB" id="7813104at2759"/>
<dbReference type="EMBL" id="JH930470">
    <property type="protein sequence ID" value="EKM57886.1"/>
    <property type="molecule type" value="Genomic_DNA"/>
</dbReference>
<dbReference type="InterPro" id="IPR035427">
    <property type="entry name" value="Tim10-like_dom_sf"/>
</dbReference>
<evidence type="ECO:0000256" key="4">
    <source>
        <dbReference type="ARBA" id="ARBA00023010"/>
    </source>
</evidence>
<dbReference type="GO" id="GO:0005743">
    <property type="term" value="C:mitochondrial inner membrane"/>
    <property type="evidence" value="ECO:0007669"/>
    <property type="project" value="UniProtKB-SubCell"/>
</dbReference>
<dbReference type="InParanoid" id="K5V5H0"/>
<keyword evidence="5" id="KW-0143">Chaperone</keyword>
<comment type="domain">
    <text evidence="5">The twin CX3C motif contains 4 conserved Cys residues that form 2 disulfide bonds in the mitochondrial intermembrane space.</text>
</comment>
<keyword evidence="8" id="KW-1185">Reference proteome</keyword>
<dbReference type="FunCoup" id="K5V5H0">
    <property type="interactions" value="247"/>
</dbReference>
<dbReference type="HOGENOM" id="CLU_2639485_0_0_1"/>
<evidence type="ECO:0000256" key="5">
    <source>
        <dbReference type="RuleBase" id="RU367043"/>
    </source>
</evidence>
<keyword evidence="2 5" id="KW-0999">Mitochondrion inner membrane</keyword>
<reference evidence="7 8" key="1">
    <citation type="journal article" date="2012" name="BMC Genomics">
        <title>Comparative genomics of the white-rot fungi, Phanerochaete carnosa and P. chrysosporium, to elucidate the genetic basis of the distinct wood types they colonize.</title>
        <authorList>
            <person name="Suzuki H."/>
            <person name="MacDonald J."/>
            <person name="Syed K."/>
            <person name="Salamov A."/>
            <person name="Hori C."/>
            <person name="Aerts A."/>
            <person name="Henrissat B."/>
            <person name="Wiebenga A."/>
            <person name="vanKuyk P.A."/>
            <person name="Barry K."/>
            <person name="Lindquist E."/>
            <person name="LaButti K."/>
            <person name="Lapidus A."/>
            <person name="Lucas S."/>
            <person name="Coutinho P."/>
            <person name="Gong Y."/>
            <person name="Samejima M."/>
            <person name="Mahadevan R."/>
            <person name="Abou-Zaid M."/>
            <person name="de Vries R.P."/>
            <person name="Igarashi K."/>
            <person name="Yadav J.S."/>
            <person name="Grigoriev I.V."/>
            <person name="Master E.R."/>
        </authorList>
    </citation>
    <scope>NUCLEOTIDE SEQUENCE [LARGE SCALE GENOMIC DNA]</scope>
    <source>
        <strain evidence="7 8">HHB-10118-sp</strain>
    </source>
</reference>
<dbReference type="SUPFAM" id="SSF144122">
    <property type="entry name" value="Tim10-like"/>
    <property type="match status" value="1"/>
</dbReference>